<reference evidence="1" key="1">
    <citation type="journal article" date="2021" name="Proc. Natl. Acad. Sci. U.S.A.">
        <title>A Catalog of Tens of Thousands of Viruses from Human Metagenomes Reveals Hidden Associations with Chronic Diseases.</title>
        <authorList>
            <person name="Tisza M.J."/>
            <person name="Buck C.B."/>
        </authorList>
    </citation>
    <scope>NUCLEOTIDE SEQUENCE</scope>
    <source>
        <strain evidence="1">CtYaH2</strain>
    </source>
</reference>
<proteinExistence type="predicted"/>
<name>A0A8S5V5C3_9CAUD</name>
<evidence type="ECO:0000313" key="1">
    <source>
        <dbReference type="EMBL" id="DAG01900.1"/>
    </source>
</evidence>
<protein>
    <submittedName>
        <fullName evidence="1">Uncharacterized protein</fullName>
    </submittedName>
</protein>
<organism evidence="1">
    <name type="scientific">Siphoviridae sp. ctYaH2</name>
    <dbReference type="NCBI Taxonomy" id="2825549"/>
    <lineage>
        <taxon>Viruses</taxon>
        <taxon>Duplodnaviria</taxon>
        <taxon>Heunggongvirae</taxon>
        <taxon>Uroviricota</taxon>
        <taxon>Caudoviricetes</taxon>
    </lineage>
</organism>
<dbReference type="EMBL" id="BK016199">
    <property type="protein sequence ID" value="DAG01900.1"/>
    <property type="molecule type" value="Genomic_DNA"/>
</dbReference>
<accession>A0A8S5V5C3</accession>
<sequence length="182" mass="21190">MNAIQYFNWGLTDKASYERLKKESDRIYNESLNPPKEVTSVYYKKGIFWYKESSTYTRGVRIDKIDYKNLLFKENYAEIEELKFAGNIIYMSGVFPNLKVIDITFVTPTLTPEIKLFNAKKFEKIYLRKKDYDNVVFHPYYASDKGSKFLVSSIEGDFGSNYYGYISGVGNKTVKGVNILTK</sequence>